<dbReference type="SUPFAM" id="SSF52096">
    <property type="entry name" value="ClpP/crotonase"/>
    <property type="match status" value="1"/>
</dbReference>
<dbReference type="Pfam" id="PF03572">
    <property type="entry name" value="Peptidase_S41"/>
    <property type="match status" value="1"/>
</dbReference>
<dbReference type="Pfam" id="PF14684">
    <property type="entry name" value="Tricorn_C1"/>
    <property type="match status" value="1"/>
</dbReference>
<evidence type="ECO:0000259" key="2">
    <source>
        <dbReference type="SMART" id="SM00245"/>
    </source>
</evidence>
<dbReference type="AlphaFoldDB" id="A0A1T3NQX0"/>
<proteinExistence type="predicted"/>
<dbReference type="PANTHER" id="PTHR11261:SF3">
    <property type="entry name" value="RETINOL-BINDING PROTEIN 3"/>
    <property type="match status" value="1"/>
</dbReference>
<dbReference type="EMBL" id="MWQN01000002">
    <property type="protein sequence ID" value="OPC79188.1"/>
    <property type="molecule type" value="Genomic_DNA"/>
</dbReference>
<comment type="caution">
    <text evidence="3">The sequence shown here is derived from an EMBL/GenBank/DDBJ whole genome shotgun (WGS) entry which is preliminary data.</text>
</comment>
<protein>
    <recommendedName>
        <fullName evidence="2">Tail specific protease domain-containing protein</fullName>
    </recommendedName>
</protein>
<dbReference type="SMART" id="SM00245">
    <property type="entry name" value="TSPc"/>
    <property type="match status" value="1"/>
</dbReference>
<dbReference type="GO" id="GO:0008236">
    <property type="term" value="F:serine-type peptidase activity"/>
    <property type="evidence" value="ECO:0007669"/>
    <property type="project" value="InterPro"/>
</dbReference>
<evidence type="ECO:0000313" key="4">
    <source>
        <dbReference type="Proteomes" id="UP000190037"/>
    </source>
</evidence>
<gene>
    <name evidence="3" type="ORF">B4N89_34520</name>
</gene>
<dbReference type="InterPro" id="IPR029045">
    <property type="entry name" value="ClpP/crotonase-like_dom_sf"/>
</dbReference>
<dbReference type="CDD" id="cd07563">
    <property type="entry name" value="Peptidase_S41_IRBP"/>
    <property type="match status" value="1"/>
</dbReference>
<organism evidence="3 4">
    <name type="scientific">Embleya scabrispora</name>
    <dbReference type="NCBI Taxonomy" id="159449"/>
    <lineage>
        <taxon>Bacteria</taxon>
        <taxon>Bacillati</taxon>
        <taxon>Actinomycetota</taxon>
        <taxon>Actinomycetes</taxon>
        <taxon>Kitasatosporales</taxon>
        <taxon>Streptomycetaceae</taxon>
        <taxon>Embleya</taxon>
    </lineage>
</organism>
<dbReference type="OrthoDB" id="9758793at2"/>
<dbReference type="InterPro" id="IPR005151">
    <property type="entry name" value="Tail-specific_protease"/>
</dbReference>
<keyword evidence="4" id="KW-1185">Reference proteome</keyword>
<evidence type="ECO:0000313" key="3">
    <source>
        <dbReference type="EMBL" id="OPC79188.1"/>
    </source>
</evidence>
<dbReference type="InterPro" id="IPR028204">
    <property type="entry name" value="Tricorn_C1"/>
</dbReference>
<evidence type="ECO:0000256" key="1">
    <source>
        <dbReference type="SAM" id="MobiDB-lite"/>
    </source>
</evidence>
<feature type="domain" description="Tail specific protease" evidence="2">
    <location>
        <begin position="265"/>
        <end position="493"/>
    </location>
</feature>
<dbReference type="Proteomes" id="UP000190037">
    <property type="component" value="Unassembled WGS sequence"/>
</dbReference>
<dbReference type="Gene3D" id="3.30.750.44">
    <property type="match status" value="1"/>
</dbReference>
<feature type="region of interest" description="Disordered" evidence="1">
    <location>
        <begin position="52"/>
        <end position="72"/>
    </location>
</feature>
<dbReference type="GO" id="GO:0006508">
    <property type="term" value="P:proteolysis"/>
    <property type="evidence" value="ECO:0007669"/>
    <property type="project" value="InterPro"/>
</dbReference>
<name>A0A1T3NQX0_9ACTN</name>
<reference evidence="3 4" key="1">
    <citation type="submission" date="2017-03" db="EMBL/GenBank/DDBJ databases">
        <title>Draft genome sequence of Streptomyces scabrisporus NF3, endophyte isolated from Amphipterygium adstringens.</title>
        <authorList>
            <person name="Vazquez M."/>
            <person name="Ceapa C.D."/>
            <person name="Rodriguez Luna D."/>
            <person name="Sanchez Esquivel S."/>
        </authorList>
    </citation>
    <scope>NUCLEOTIDE SEQUENCE [LARGE SCALE GENOMIC DNA]</scope>
    <source>
        <strain evidence="3 4">NF3</strain>
    </source>
</reference>
<sequence>MTSHSDHPVRLPHPGLPFRLRARRGNGTLGRRVSVSAVLALAGVLLTVTGTPAGALTGSSGPPGPGDREATADANRRSLDGFWRVDGYGLVLGIAGGELQPYETTKAGCLRSAPAHRVGGADPDGTIHFADMDGGVYLVRPAVRHGGAASLRFEGSLGTHALRRLGAPPATCRVPTAADPLTTFDVFWETFRENYAFFGTRGVDWEAMRAEQRPKITAATTENQLFDILAAMIEPLHDAHVGLRAETATINRVAHWLRPDTLGPSSELDAKVQALVERRDLGGVPLRMFANGAIGYADLPGGLGYLRITRFDGYTTGAGGYPADAAELACALDDIITSARVSGPTAWRGLIVDDRVNSGGADPLGLQIAARLTDRPYLAYIKQARNDPDDARAFTRPQPFRVEPAVHVPRYTGPVALLTAGSTVSAGETFAQALIGRPTTTTRIGDNTQGIFSDLLGRLLPNGWQFSLSNERFLTRTGRSFEGPGIPPDIRTPVFTDDEFANDRDSAFDRARALLTGTPTRP</sequence>
<accession>A0A1T3NQX0</accession>
<dbReference type="Gene3D" id="3.90.226.10">
    <property type="entry name" value="2-enoyl-CoA Hydratase, Chain A, domain 1"/>
    <property type="match status" value="1"/>
</dbReference>
<dbReference type="STRING" id="159449.B4N89_34520"/>
<dbReference type="PANTHER" id="PTHR11261">
    <property type="entry name" value="INTERPHOTORECEPTOR RETINOID-BINDING PROTEIN"/>
    <property type="match status" value="1"/>
</dbReference>